<feature type="active site" evidence="7">
    <location>
        <position position="87"/>
    </location>
</feature>
<evidence type="ECO:0000256" key="8">
    <source>
        <dbReference type="PIRSR" id="PIRSR601461-2"/>
    </source>
</evidence>
<evidence type="ECO:0000256" key="1">
    <source>
        <dbReference type="ARBA" id="ARBA00007447"/>
    </source>
</evidence>
<dbReference type="GO" id="GO:0004190">
    <property type="term" value="F:aspartic-type endopeptidase activity"/>
    <property type="evidence" value="ECO:0007669"/>
    <property type="project" value="UniProtKB-KW"/>
</dbReference>
<dbReference type="InterPro" id="IPR021109">
    <property type="entry name" value="Peptidase_aspartic_dom_sf"/>
</dbReference>
<comment type="similarity">
    <text evidence="1 9">Belongs to the peptidase A1 family.</text>
</comment>
<dbReference type="OrthoDB" id="5853681at2759"/>
<evidence type="ECO:0000256" key="7">
    <source>
        <dbReference type="PIRSR" id="PIRSR601461-1"/>
    </source>
</evidence>
<keyword evidence="12" id="KW-1185">Reference proteome</keyword>
<dbReference type="Gene3D" id="2.60.40.1960">
    <property type="match status" value="1"/>
</dbReference>
<name>A0A9N9TCC1_DIABA</name>
<gene>
    <name evidence="11" type="ORF">DIABBA_LOCUS13166</name>
</gene>
<proteinExistence type="inferred from homology"/>
<keyword evidence="5 8" id="KW-1015">Disulfide bond</keyword>
<dbReference type="AlphaFoldDB" id="A0A9N9TCC1"/>
<dbReference type="SUPFAM" id="SSF50630">
    <property type="entry name" value="Acid proteases"/>
    <property type="match status" value="1"/>
</dbReference>
<organism evidence="11 12">
    <name type="scientific">Diabrotica balteata</name>
    <name type="common">Banded cucumber beetle</name>
    <dbReference type="NCBI Taxonomy" id="107213"/>
    <lineage>
        <taxon>Eukaryota</taxon>
        <taxon>Metazoa</taxon>
        <taxon>Ecdysozoa</taxon>
        <taxon>Arthropoda</taxon>
        <taxon>Hexapoda</taxon>
        <taxon>Insecta</taxon>
        <taxon>Pterygota</taxon>
        <taxon>Neoptera</taxon>
        <taxon>Endopterygota</taxon>
        <taxon>Coleoptera</taxon>
        <taxon>Polyphaga</taxon>
        <taxon>Cucujiformia</taxon>
        <taxon>Chrysomeloidea</taxon>
        <taxon>Chrysomelidae</taxon>
        <taxon>Galerucinae</taxon>
        <taxon>Diabroticina</taxon>
        <taxon>Diabroticites</taxon>
        <taxon>Diabrotica</taxon>
    </lineage>
</organism>
<dbReference type="InterPro" id="IPR001969">
    <property type="entry name" value="Aspartic_peptidase_AS"/>
</dbReference>
<dbReference type="Gene3D" id="2.40.70.10">
    <property type="entry name" value="Acid Proteases"/>
    <property type="match status" value="2"/>
</dbReference>
<feature type="active site" evidence="7">
    <location>
        <position position="274"/>
    </location>
</feature>
<keyword evidence="6" id="KW-0325">Glycoprotein</keyword>
<feature type="disulfide bond" evidence="8">
    <location>
        <begin position="100"/>
        <end position="110"/>
    </location>
</feature>
<dbReference type="Proteomes" id="UP001153709">
    <property type="component" value="Chromosome 9"/>
</dbReference>
<dbReference type="PANTHER" id="PTHR47966">
    <property type="entry name" value="BETA-SITE APP-CLEAVING ENZYME, ISOFORM A-RELATED"/>
    <property type="match status" value="1"/>
</dbReference>
<dbReference type="FunFam" id="2.40.70.10:FF:000008">
    <property type="entry name" value="Cathepsin D"/>
    <property type="match status" value="1"/>
</dbReference>
<keyword evidence="2 9" id="KW-0645">Protease</keyword>
<dbReference type="InterPro" id="IPR033121">
    <property type="entry name" value="PEPTIDASE_A1"/>
</dbReference>
<dbReference type="FunFam" id="2.40.70.10:FF:000002">
    <property type="entry name" value="Vacuolar aspartic proteinase"/>
    <property type="match status" value="1"/>
</dbReference>
<evidence type="ECO:0000313" key="11">
    <source>
        <dbReference type="EMBL" id="CAG9840531.1"/>
    </source>
</evidence>
<dbReference type="PRINTS" id="PR00792">
    <property type="entry name" value="PEPSIN"/>
</dbReference>
<evidence type="ECO:0000256" key="9">
    <source>
        <dbReference type="RuleBase" id="RU000454"/>
    </source>
</evidence>
<evidence type="ECO:0000256" key="6">
    <source>
        <dbReference type="ARBA" id="ARBA00023180"/>
    </source>
</evidence>
<evidence type="ECO:0000259" key="10">
    <source>
        <dbReference type="Pfam" id="PF00026"/>
    </source>
</evidence>
<evidence type="ECO:0000256" key="4">
    <source>
        <dbReference type="ARBA" id="ARBA00022801"/>
    </source>
</evidence>
<evidence type="ECO:0000256" key="5">
    <source>
        <dbReference type="ARBA" id="ARBA00023157"/>
    </source>
</evidence>
<protein>
    <recommendedName>
        <fullName evidence="10">Peptidase A1 domain-containing protein</fullName>
    </recommendedName>
</protein>
<evidence type="ECO:0000313" key="12">
    <source>
        <dbReference type="Proteomes" id="UP001153709"/>
    </source>
</evidence>
<dbReference type="EMBL" id="OU898284">
    <property type="protein sequence ID" value="CAG9840531.1"/>
    <property type="molecule type" value="Genomic_DNA"/>
</dbReference>
<feature type="domain" description="Peptidase A1" evidence="10">
    <location>
        <begin position="69"/>
        <end position="388"/>
    </location>
</feature>
<keyword evidence="3 9" id="KW-0064">Aspartyl protease</keyword>
<dbReference type="GO" id="GO:0006508">
    <property type="term" value="P:proteolysis"/>
    <property type="evidence" value="ECO:0007669"/>
    <property type="project" value="UniProtKB-KW"/>
</dbReference>
<reference evidence="11" key="1">
    <citation type="submission" date="2022-01" db="EMBL/GenBank/DDBJ databases">
        <authorList>
            <person name="King R."/>
        </authorList>
    </citation>
    <scope>NUCLEOTIDE SEQUENCE</scope>
</reference>
<accession>A0A9N9TCC1</accession>
<evidence type="ECO:0000256" key="2">
    <source>
        <dbReference type="ARBA" id="ARBA00022670"/>
    </source>
</evidence>
<dbReference type="PANTHER" id="PTHR47966:SF51">
    <property type="entry name" value="BETA-SITE APP-CLEAVING ENZYME, ISOFORM A-RELATED"/>
    <property type="match status" value="1"/>
</dbReference>
<evidence type="ECO:0000256" key="3">
    <source>
        <dbReference type="ARBA" id="ARBA00022750"/>
    </source>
</evidence>
<dbReference type="Pfam" id="PF00026">
    <property type="entry name" value="Asp"/>
    <property type="match status" value="1"/>
</dbReference>
<sequence>MKEFLLITFLVVASPNWMNMSNGSLIRIPLKKQINNEQTRLPNLAGRRLHGKFRNTGEVPLINVDNVDYYGEIGIGTPPQKFNVVFDTGSPDLWVPSSKCITLPDIKNGCQNYKQYDATKSSTYQVNGTAYLMGYGTGQLLGFLSEDNVEVGGIVIKNQIFGEAIIETDFPEKQVNDGILGLSYPDSSSYKIPTVFENMIKQGVLDKPVFSFYLSQAANGDKGELLLGGSDPKYYKEDFTYVPVSKKYLWQVTAQRISVGNHGLCQNGCEAIIDTGTSLIYGPTEDIEIINNKIGAKLSNCTKDWECYLLDCNKNLNDLPDVVFSFGGQQFAINSTTYIIRSNDTCVSSFQIKTSSLGEGYDWLLGDTFLRTVYTEFDFGKNRIGFAKLADVNL</sequence>
<dbReference type="PROSITE" id="PS00141">
    <property type="entry name" value="ASP_PROTEASE"/>
    <property type="match status" value="2"/>
</dbReference>
<dbReference type="InterPro" id="IPR001461">
    <property type="entry name" value="Aspartic_peptidase_A1"/>
</dbReference>
<keyword evidence="4 9" id="KW-0378">Hydrolase</keyword>